<keyword evidence="2" id="KW-1185">Reference proteome</keyword>
<reference evidence="1 2" key="2">
    <citation type="journal article" date="2003" name="Res. Microbiol.">
        <title>Myoviridae bacteriophages of Pseudomonas aeruginosa: a long and complex evolutionary pathway.</title>
        <authorList>
            <person name="Krylov V.N."/>
            <person name="Pleteneva E.A."/>
            <person name="Bourkalsteva M.V."/>
            <person name="Shaburova O.V."/>
            <person name="Volckaert G."/>
            <person name="Sykilinda N.N."/>
            <person name="Kurochkina L.P."/>
            <person name="Mesyanzhinov V.V."/>
        </authorList>
    </citation>
    <scope>NUCLEOTIDE SEQUENCE [LARGE SCALE GENOMIC DNA]</scope>
</reference>
<reference evidence="1 2" key="4">
    <citation type="journal article" date="2005" name="J. Mol. Biol.">
        <title>Genome comparison of Pseudomonas aeruginosa large phages.</title>
        <authorList>
            <person name="Hertveldt K."/>
            <person name="Lavigne R."/>
            <person name="Pleteneva E."/>
            <person name="Sernova N."/>
            <person name="Kurochkina L."/>
            <person name="Korchevskii R."/>
            <person name="Robben J."/>
            <person name="Mesyanzhinov V."/>
            <person name="Krylov V.N."/>
            <person name="Volckaert G."/>
        </authorList>
    </citation>
    <scope>NUCLEOTIDE SEQUENCE</scope>
</reference>
<protein>
    <submittedName>
        <fullName evidence="1">Uncharacterized protein</fullName>
    </submittedName>
</protein>
<organism evidence="1 2">
    <name type="scientific">Pseudomonas phage EL</name>
    <dbReference type="NCBI Taxonomy" id="273133"/>
    <lineage>
        <taxon>Viruses</taxon>
        <taxon>Duplodnaviria</taxon>
        <taxon>Heunggongvirae</taxon>
        <taxon>Uroviricota</taxon>
        <taxon>Caudoviricetes</taxon>
        <taxon>Chimalliviridae</taxon>
        <taxon>Elvirus</taxon>
        <taxon>Elvirus EL</taxon>
    </lineage>
</organism>
<dbReference type="RefSeq" id="YP_418069.1">
    <property type="nucleotide sequence ID" value="NC_007623.1"/>
</dbReference>
<sequence length="104" mass="12035">MGLVNYLVTLHARTIHKGIFNPIQIGGDPQHMVFNPLNPQEPIEVIPIGIQLCVRDDWNLLGLTEEYFPFGPHQDFEPFSKEEITSFTEVNNRQWHGEDPYRCS</sequence>
<proteinExistence type="predicted"/>
<evidence type="ECO:0000313" key="2">
    <source>
        <dbReference type="Proteomes" id="UP000001239"/>
    </source>
</evidence>
<dbReference type="KEGG" id="vg:5176715"/>
<reference evidence="1 2" key="3">
    <citation type="journal article" date="2004" name="Bioinformatics">
        <title>PHIRE, a deterministic approach to reveal regulatory elements in bacteriophage genomes.</title>
        <authorList>
            <person name="Lavigne R."/>
            <person name="Sun W.D."/>
            <person name="Volckaert G."/>
        </authorList>
    </citation>
    <scope>NUCLEOTIDE SEQUENCE [LARGE SCALE GENOMIC DNA]</scope>
</reference>
<reference evidence="1 2" key="1">
    <citation type="journal article" date="2002" name="Genetika">
        <title>Phenogenetic characterization of a group of giant Phi KZ-like bacteriophages of Pseudomonas aeruginosa].</title>
        <authorList>
            <person name="Burkal'tseva M.V."/>
            <person name="Krylov V.N."/>
            <person name="Pleteneva E.A."/>
            <person name="Shaburova O.V."/>
            <person name="Krylov S.V."/>
            <person name="Volckaert G."/>
            <person name="Sykilinda N.N."/>
            <person name="Kurochkina L.P."/>
            <person name="Mesyanzhinov V.V."/>
        </authorList>
    </citation>
    <scope>NUCLEOTIDE SEQUENCE [LARGE SCALE GENOMIC DNA]</scope>
</reference>
<evidence type="ECO:0000313" key="1">
    <source>
        <dbReference type="EMBL" id="CAG27130.1"/>
    </source>
</evidence>
<dbReference type="Proteomes" id="UP000001239">
    <property type="component" value="Segment"/>
</dbReference>
<name>Q2Z145_9CAUD</name>
<dbReference type="EMBL" id="AJ697969">
    <property type="protein sequence ID" value="CAG27130.1"/>
    <property type="molecule type" value="Genomic_DNA"/>
</dbReference>
<accession>Q2Z145</accession>
<dbReference type="GeneID" id="5176715"/>